<evidence type="ECO:0000313" key="2">
    <source>
        <dbReference type="EMBL" id="MCP3056946.1"/>
    </source>
</evidence>
<feature type="compositionally biased region" description="Acidic residues" evidence="1">
    <location>
        <begin position="47"/>
        <end position="58"/>
    </location>
</feature>
<dbReference type="EMBL" id="JALHBS010000115">
    <property type="protein sequence ID" value="MCP3056946.1"/>
    <property type="molecule type" value="Genomic_DNA"/>
</dbReference>
<keyword evidence="3" id="KW-1185">Reference proteome</keyword>
<dbReference type="AlphaFoldDB" id="A0A9X2HA14"/>
<dbReference type="Proteomes" id="UP001155220">
    <property type="component" value="Unassembled WGS sequence"/>
</dbReference>
<organism evidence="2 3">
    <name type="scientific">Aurantimonas marianensis</name>
    <dbReference type="NCBI Taxonomy" id="2920428"/>
    <lineage>
        <taxon>Bacteria</taxon>
        <taxon>Pseudomonadati</taxon>
        <taxon>Pseudomonadota</taxon>
        <taxon>Alphaproteobacteria</taxon>
        <taxon>Hyphomicrobiales</taxon>
        <taxon>Aurantimonadaceae</taxon>
        <taxon>Aurantimonas</taxon>
    </lineage>
</organism>
<proteinExistence type="predicted"/>
<feature type="compositionally biased region" description="Polar residues" evidence="1">
    <location>
        <begin position="1"/>
        <end position="10"/>
    </location>
</feature>
<sequence>MPDPKNTQVPQAPGTDGDVLGNAVERTDNAFRGKKDGERLIGKDIPIEEQDAEEEEKF</sequence>
<comment type="caution">
    <text evidence="2">The sequence shown here is derived from an EMBL/GenBank/DDBJ whole genome shotgun (WGS) entry which is preliminary data.</text>
</comment>
<gene>
    <name evidence="2" type="ORF">MJ956_17610</name>
</gene>
<reference evidence="2" key="1">
    <citation type="submission" date="2022-03" db="EMBL/GenBank/DDBJ databases">
        <title>Aurantimonas Liuensis sp. Nov., isolated from the hadal seawater of the Mariana Trench.</title>
        <authorList>
            <person name="Liu R."/>
        </authorList>
    </citation>
    <scope>NUCLEOTIDE SEQUENCE</scope>
    <source>
        <strain evidence="2">LRZ36</strain>
    </source>
</reference>
<dbReference type="RefSeq" id="WP_253965745.1">
    <property type="nucleotide sequence ID" value="NZ_JALHBS010000115.1"/>
</dbReference>
<accession>A0A9X2HA14</accession>
<evidence type="ECO:0000313" key="3">
    <source>
        <dbReference type="Proteomes" id="UP001155220"/>
    </source>
</evidence>
<evidence type="ECO:0000256" key="1">
    <source>
        <dbReference type="SAM" id="MobiDB-lite"/>
    </source>
</evidence>
<feature type="region of interest" description="Disordered" evidence="1">
    <location>
        <begin position="1"/>
        <end position="58"/>
    </location>
</feature>
<protein>
    <submittedName>
        <fullName evidence="2">Uncharacterized protein</fullName>
    </submittedName>
</protein>
<name>A0A9X2HA14_9HYPH</name>
<feature type="compositionally biased region" description="Basic and acidic residues" evidence="1">
    <location>
        <begin position="25"/>
        <end position="46"/>
    </location>
</feature>